<gene>
    <name evidence="2" type="ORF">FOC81_27610</name>
</gene>
<feature type="domain" description="UvrD-like helicase C-terminal" evidence="1">
    <location>
        <begin position="558"/>
        <end position="606"/>
    </location>
</feature>
<dbReference type="AlphaFoldDB" id="A0A6N0JSS1"/>
<sequence length="698" mass="78667">MDVVFGKKKNPQAVHELVGALRKFDVTGSLYIGYPIFDINDDALLTDALLVSEEFGVIAFDLSNAAVDDAEVVNDYQDELHRGLTKRFLSERGLVEKRSLTLDIAIFSFRQEELDGVECCTPDTVIDRIKTCEPITAHQYRLVSAAIQKTSVLKPAKKRTKVQRDDSFGAAIKQIEKEIANLDRWQKKAAIESPDKPQRIRGLAGSGKTIILSMKAAYLHAYNPNLKIAVTFQTRSLYQQLNRLTEKFYFENTQEDTDSEFLQIRHAWGSAREPGIYSEICAALSIDPLNFMQAVQKYGRDKAFEGACEEALAVAEKSEFDPLYDYLLIDEAQDFPVAFFKLVYRFVRNPHRIIWAYDELQNLGDFTMLPPEDLFGNNPDGSACVTLEDEPDSPKQDIMLPICYRTPPWTLTLALGLGLGIYRAEGPIRMFPEPRFWRNIGFEVVSGELALGKRVSLQRAADRTPEYFSKLIHPRDAIQCQIFDDKQQQGQRIAAQIQKNLDSDELEASDILIVFPDPYTLASESAHVVRELRSLGINCHVIGKNSSPDLVFIENSVAITHIHRAKGNEAPMVYVANAHYCTGGLDAGKKRNALFTAITRAKAWIRISGIGREMSSLAQEIKKIEESNYRLAFSYPTEEQLAQLANAYKDKSPDELQDLYQGFGQIKRIKAMFEAGEISLNDIPEELRDLFGAGNDDF</sequence>
<evidence type="ECO:0000313" key="2">
    <source>
        <dbReference type="EMBL" id="QKQ50273.1"/>
    </source>
</evidence>
<dbReference type="Pfam" id="PF13538">
    <property type="entry name" value="UvrD_C_2"/>
    <property type="match status" value="1"/>
</dbReference>
<dbReference type="GO" id="GO:0005524">
    <property type="term" value="F:ATP binding"/>
    <property type="evidence" value="ECO:0007669"/>
    <property type="project" value="UniProtKB-KW"/>
</dbReference>
<dbReference type="EMBL" id="CP054569">
    <property type="protein sequence ID" value="QKQ50273.1"/>
    <property type="molecule type" value="Genomic_DNA"/>
</dbReference>
<organism evidence="2 3">
    <name type="scientific">Achromobacter denitrificans</name>
    <name type="common">Alcaligenes denitrificans</name>
    <dbReference type="NCBI Taxonomy" id="32002"/>
    <lineage>
        <taxon>Bacteria</taxon>
        <taxon>Pseudomonadati</taxon>
        <taxon>Pseudomonadota</taxon>
        <taxon>Betaproteobacteria</taxon>
        <taxon>Burkholderiales</taxon>
        <taxon>Alcaligenaceae</taxon>
        <taxon>Achromobacter</taxon>
    </lineage>
</organism>
<dbReference type="Proteomes" id="UP000509782">
    <property type="component" value="Chromosome"/>
</dbReference>
<reference evidence="2 3" key="1">
    <citation type="submission" date="2020-05" db="EMBL/GenBank/DDBJ databases">
        <title>FDA dAtabase for Regulatory Grade micrObial Sequences (FDA-ARGOS): Supporting development and validation of Infectious Disease Dx tests.</title>
        <authorList>
            <person name="Sproer C."/>
            <person name="Gronow S."/>
            <person name="Severitt S."/>
            <person name="Schroder I."/>
            <person name="Tallon L."/>
            <person name="Sadzewicz L."/>
            <person name="Zhao X."/>
            <person name="Vavikolanu K."/>
            <person name="Mehta A."/>
            <person name="Aluvathingal J."/>
            <person name="Nadendla S."/>
            <person name="Myers T."/>
            <person name="Yan Y."/>
            <person name="Sichtig H."/>
        </authorList>
    </citation>
    <scope>NUCLEOTIDE SEQUENCE [LARGE SCALE GENOMIC DNA]</scope>
    <source>
        <strain evidence="2 3">FDAARGOS_787</strain>
    </source>
</reference>
<dbReference type="GO" id="GO:0003678">
    <property type="term" value="F:DNA helicase activity"/>
    <property type="evidence" value="ECO:0007669"/>
    <property type="project" value="InterPro"/>
</dbReference>
<keyword evidence="2" id="KW-0547">Nucleotide-binding</keyword>
<evidence type="ECO:0000313" key="3">
    <source>
        <dbReference type="Proteomes" id="UP000509782"/>
    </source>
</evidence>
<dbReference type="InterPro" id="IPR027785">
    <property type="entry name" value="UvrD-like_helicase_C"/>
</dbReference>
<dbReference type="Gene3D" id="3.40.50.300">
    <property type="entry name" value="P-loop containing nucleotide triphosphate hydrolases"/>
    <property type="match status" value="2"/>
</dbReference>
<evidence type="ECO:0000259" key="1">
    <source>
        <dbReference type="Pfam" id="PF13538"/>
    </source>
</evidence>
<accession>A0A6N0JSS1</accession>
<name>A0A6N0JSS1_ACHDE</name>
<dbReference type="PANTHER" id="PTHR11070">
    <property type="entry name" value="UVRD / RECB / PCRA DNA HELICASE FAMILY MEMBER"/>
    <property type="match status" value="1"/>
</dbReference>
<dbReference type="GO" id="GO:0003677">
    <property type="term" value="F:DNA binding"/>
    <property type="evidence" value="ECO:0007669"/>
    <property type="project" value="InterPro"/>
</dbReference>
<keyword evidence="2" id="KW-0067">ATP-binding</keyword>
<dbReference type="InterPro" id="IPR027417">
    <property type="entry name" value="P-loop_NTPase"/>
</dbReference>
<dbReference type="RefSeq" id="WP_174717194.1">
    <property type="nucleotide sequence ID" value="NZ_CP054569.1"/>
</dbReference>
<dbReference type="SUPFAM" id="SSF52540">
    <property type="entry name" value="P-loop containing nucleoside triphosphate hydrolases"/>
    <property type="match status" value="1"/>
</dbReference>
<proteinExistence type="predicted"/>
<protein>
    <submittedName>
        <fullName evidence="2">ATP-binding domain-containing protein</fullName>
    </submittedName>
</protein>
<dbReference type="InterPro" id="IPR000212">
    <property type="entry name" value="DNA_helicase_UvrD/REP"/>
</dbReference>